<sequence>MVTRSGGGPKADGIRCVAAEASSVEALLAALPAADAIHNCANPPYHRWPQQWPPLAAAVLGYAERTGAVLVTCSNLYGYGPVDGPLTDDLPLAAAGTKGRVRARMWQDAKAAHDAGLVRAVEVRGSDYLCAGAQSRMGDRVMPRVLAGKAVQVVGRTDTAHTWTAPADVARLMAVAAADPRAWGNAWHVMSNPARTQRELVDELADAAGVGRVKVSSVPTALLRGLGLVNPAIRELRETDYQFARPYLLDDSRTRSVLGLGPTPWATLLADQVAAYR</sequence>
<dbReference type="Gene3D" id="3.40.50.720">
    <property type="entry name" value="NAD(P)-binding Rossmann-like Domain"/>
    <property type="match status" value="1"/>
</dbReference>
<name>A0A6J7KS90_9ZZZZ</name>
<gene>
    <name evidence="1" type="ORF">UFOPK3773_01845</name>
</gene>
<dbReference type="AlphaFoldDB" id="A0A6J7KS90"/>
<evidence type="ECO:0000313" key="1">
    <source>
        <dbReference type="EMBL" id="CAB4958557.1"/>
    </source>
</evidence>
<proteinExistence type="predicted"/>
<organism evidence="1">
    <name type="scientific">freshwater metagenome</name>
    <dbReference type="NCBI Taxonomy" id="449393"/>
    <lineage>
        <taxon>unclassified sequences</taxon>
        <taxon>metagenomes</taxon>
        <taxon>ecological metagenomes</taxon>
    </lineage>
</organism>
<dbReference type="EMBL" id="CAFBNF010000255">
    <property type="protein sequence ID" value="CAB4958557.1"/>
    <property type="molecule type" value="Genomic_DNA"/>
</dbReference>
<dbReference type="InterPro" id="IPR036291">
    <property type="entry name" value="NAD(P)-bd_dom_sf"/>
</dbReference>
<dbReference type="SUPFAM" id="SSF51735">
    <property type="entry name" value="NAD(P)-binding Rossmann-fold domains"/>
    <property type="match status" value="1"/>
</dbReference>
<accession>A0A6J7KS90</accession>
<protein>
    <submittedName>
        <fullName evidence="1">Unannotated protein</fullName>
    </submittedName>
</protein>
<reference evidence="1" key="1">
    <citation type="submission" date="2020-05" db="EMBL/GenBank/DDBJ databases">
        <authorList>
            <person name="Chiriac C."/>
            <person name="Salcher M."/>
            <person name="Ghai R."/>
            <person name="Kavagutti S V."/>
        </authorList>
    </citation>
    <scope>NUCLEOTIDE SEQUENCE</scope>
</reference>